<keyword evidence="6 8" id="KW-1133">Transmembrane helix</keyword>
<feature type="transmembrane region" description="Helical" evidence="8">
    <location>
        <begin position="101"/>
        <end position="120"/>
    </location>
</feature>
<dbReference type="PANTHER" id="PTHR42810">
    <property type="entry name" value="PURINE PERMEASE C1399.01C-RELATED"/>
    <property type="match status" value="1"/>
</dbReference>
<protein>
    <submittedName>
        <fullName evidence="9">Uracil permease</fullName>
    </submittedName>
</protein>
<organism evidence="9 10">
    <name type="scientific">Anoxybacter fermentans</name>
    <dbReference type="NCBI Taxonomy" id="1323375"/>
    <lineage>
        <taxon>Bacteria</taxon>
        <taxon>Bacillati</taxon>
        <taxon>Bacillota</taxon>
        <taxon>Clostridia</taxon>
        <taxon>Halanaerobiales</taxon>
        <taxon>Anoxybacter</taxon>
    </lineage>
</organism>
<dbReference type="GO" id="GO:0042907">
    <property type="term" value="F:xanthine transmembrane transporter activity"/>
    <property type="evidence" value="ECO:0007669"/>
    <property type="project" value="TreeGrafter"/>
</dbReference>
<evidence type="ECO:0000256" key="6">
    <source>
        <dbReference type="ARBA" id="ARBA00022989"/>
    </source>
</evidence>
<feature type="transmembrane region" description="Helical" evidence="8">
    <location>
        <begin position="362"/>
        <end position="379"/>
    </location>
</feature>
<dbReference type="PROSITE" id="PS01116">
    <property type="entry name" value="XANTH_URACIL_PERMASE"/>
    <property type="match status" value="1"/>
</dbReference>
<dbReference type="InterPro" id="IPR006042">
    <property type="entry name" value="Xan_ur_permease"/>
</dbReference>
<dbReference type="Proteomes" id="UP000267250">
    <property type="component" value="Chromosome"/>
</dbReference>
<evidence type="ECO:0000256" key="8">
    <source>
        <dbReference type="SAM" id="Phobius"/>
    </source>
</evidence>
<proteinExistence type="inferred from homology"/>
<name>A0A3Q9HTD2_9FIRM</name>
<feature type="transmembrane region" description="Helical" evidence="8">
    <location>
        <begin position="224"/>
        <end position="250"/>
    </location>
</feature>
<feature type="transmembrane region" description="Helical" evidence="8">
    <location>
        <begin position="386"/>
        <end position="405"/>
    </location>
</feature>
<sequence>MEVRNEVLSKEIPNVGKLSKPKLVTLGLQHAMAMFGATVLVPILTGLNVGVALFTAGIGTLLFHLITKGKVPAYLGSSFAFIAPITLVIKEYGDVSAAQGGIIIAGLIYAIMALIIYLVGPEFVERLFPPVVTGPVIMVIGLVLAPVAINMAKENWLVAGISLLTAALITVFGRGFVKLVPVIFGLVCGYIAALICGLVDFTVVKESAWLGLPEFTVPKFNWSAILMIAPVALVSMVEHVGDILAIGATVGKGREYLSDPGIHRTLLGDGLATSLAGIFGGPPNTTYSENTGVLALTKVYNPIVMRIAACFAIMMSIIPKLSALISTIPQPVVGGIAILLFGMITSVGIRTMVENNVDLTKARNLIIASVILVIGIGGAELKIRNLTIAGMALAGIAGLILNKILPENLGEE</sequence>
<evidence type="ECO:0000313" key="10">
    <source>
        <dbReference type="Proteomes" id="UP000267250"/>
    </source>
</evidence>
<comment type="similarity">
    <text evidence="2">Belongs to the nucleobase:cation symporter-2 (NCS2) (TC 2.A.40) family.</text>
</comment>
<feature type="transmembrane region" description="Helical" evidence="8">
    <location>
        <begin position="179"/>
        <end position="204"/>
    </location>
</feature>
<keyword evidence="4" id="KW-1003">Cell membrane</keyword>
<keyword evidence="3" id="KW-0813">Transport</keyword>
<dbReference type="OrthoDB" id="9779092at2"/>
<dbReference type="GO" id="GO:0005886">
    <property type="term" value="C:plasma membrane"/>
    <property type="evidence" value="ECO:0007669"/>
    <property type="project" value="UniProtKB-SubCell"/>
</dbReference>
<feature type="transmembrane region" description="Helical" evidence="8">
    <location>
        <begin position="299"/>
        <end position="319"/>
    </location>
</feature>
<dbReference type="NCBIfam" id="TIGR00801">
    <property type="entry name" value="ncs2"/>
    <property type="match status" value="1"/>
</dbReference>
<dbReference type="AlphaFoldDB" id="A0A3Q9HTD2"/>
<evidence type="ECO:0000313" key="9">
    <source>
        <dbReference type="EMBL" id="AZR74846.1"/>
    </source>
</evidence>
<dbReference type="PANTHER" id="PTHR42810:SF4">
    <property type="entry name" value="URIC ACID TRANSPORTER UACT"/>
    <property type="match status" value="1"/>
</dbReference>
<evidence type="ECO:0000256" key="7">
    <source>
        <dbReference type="ARBA" id="ARBA00023136"/>
    </source>
</evidence>
<evidence type="ECO:0000256" key="4">
    <source>
        <dbReference type="ARBA" id="ARBA00022475"/>
    </source>
</evidence>
<gene>
    <name evidence="9" type="ORF">BBF96_06365</name>
</gene>
<comment type="subcellular location">
    <subcellularLocation>
        <location evidence="1">Cell membrane</location>
        <topology evidence="1">Multi-pass membrane protein</topology>
    </subcellularLocation>
</comment>
<evidence type="ECO:0000256" key="5">
    <source>
        <dbReference type="ARBA" id="ARBA00022692"/>
    </source>
</evidence>
<evidence type="ECO:0000256" key="3">
    <source>
        <dbReference type="ARBA" id="ARBA00022448"/>
    </source>
</evidence>
<evidence type="ECO:0000256" key="2">
    <source>
        <dbReference type="ARBA" id="ARBA00008821"/>
    </source>
</evidence>
<reference evidence="9 10" key="1">
    <citation type="submission" date="2016-07" db="EMBL/GenBank/DDBJ databases">
        <title>Genome and transcriptome analysis of iron-reducing fermentative bacteria Anoxybacter fermentans.</title>
        <authorList>
            <person name="Zeng X."/>
            <person name="Shao Z."/>
        </authorList>
    </citation>
    <scope>NUCLEOTIDE SEQUENCE [LARGE SCALE GENOMIC DNA]</scope>
    <source>
        <strain evidence="9 10">DY22613</strain>
    </source>
</reference>
<dbReference type="EMBL" id="CP016379">
    <property type="protein sequence ID" value="AZR74846.1"/>
    <property type="molecule type" value="Genomic_DNA"/>
</dbReference>
<dbReference type="InterPro" id="IPR006043">
    <property type="entry name" value="NCS2"/>
</dbReference>
<keyword evidence="5 8" id="KW-0812">Transmembrane</keyword>
<keyword evidence="7 8" id="KW-0472">Membrane</keyword>
<feature type="transmembrane region" description="Helical" evidence="8">
    <location>
        <begin position="155"/>
        <end position="172"/>
    </location>
</feature>
<dbReference type="KEGG" id="aft:BBF96_06365"/>
<evidence type="ECO:0000256" key="1">
    <source>
        <dbReference type="ARBA" id="ARBA00004651"/>
    </source>
</evidence>
<feature type="transmembrane region" description="Helical" evidence="8">
    <location>
        <begin position="23"/>
        <end position="43"/>
    </location>
</feature>
<feature type="transmembrane region" description="Helical" evidence="8">
    <location>
        <begin position="127"/>
        <end position="149"/>
    </location>
</feature>
<keyword evidence="10" id="KW-1185">Reference proteome</keyword>
<dbReference type="Pfam" id="PF00860">
    <property type="entry name" value="Xan_ur_permease"/>
    <property type="match status" value="1"/>
</dbReference>
<feature type="transmembrane region" description="Helical" evidence="8">
    <location>
        <begin position="331"/>
        <end position="350"/>
    </location>
</feature>
<accession>A0A3Q9HTD2</accession>